<proteinExistence type="inferred from homology"/>
<evidence type="ECO:0000256" key="21">
    <source>
        <dbReference type="ARBA" id="ARBA00032396"/>
    </source>
</evidence>
<name>A0A940IIH2_9BACT</name>
<evidence type="ECO:0000256" key="4">
    <source>
        <dbReference type="ARBA" id="ARBA00005189"/>
    </source>
</evidence>
<evidence type="ECO:0000313" key="26">
    <source>
        <dbReference type="Proteomes" id="UP000725002"/>
    </source>
</evidence>
<gene>
    <name evidence="25" type="ORF">IAB75_10580</name>
</gene>
<dbReference type="GO" id="GO:0016024">
    <property type="term" value="P:CDP-diacylglycerol biosynthetic process"/>
    <property type="evidence" value="ECO:0007669"/>
    <property type="project" value="TreeGrafter"/>
</dbReference>
<feature type="transmembrane region" description="Helical" evidence="24">
    <location>
        <begin position="213"/>
        <end position="232"/>
    </location>
</feature>
<keyword evidence="14" id="KW-0443">Lipid metabolism</keyword>
<evidence type="ECO:0000256" key="18">
    <source>
        <dbReference type="ARBA" id="ARBA00029893"/>
    </source>
</evidence>
<evidence type="ECO:0000256" key="23">
    <source>
        <dbReference type="ARBA" id="ARBA00033406"/>
    </source>
</evidence>
<evidence type="ECO:0000256" key="7">
    <source>
        <dbReference type="ARBA" id="ARBA00019373"/>
    </source>
</evidence>
<evidence type="ECO:0000256" key="11">
    <source>
        <dbReference type="ARBA" id="ARBA00022692"/>
    </source>
</evidence>
<evidence type="ECO:0000256" key="15">
    <source>
        <dbReference type="ARBA" id="ARBA00023136"/>
    </source>
</evidence>
<feature type="transmembrane region" description="Helical" evidence="24">
    <location>
        <begin position="186"/>
        <end position="207"/>
    </location>
</feature>
<evidence type="ECO:0000256" key="9">
    <source>
        <dbReference type="ARBA" id="ARBA00022516"/>
    </source>
</evidence>
<evidence type="ECO:0000256" key="19">
    <source>
        <dbReference type="ARBA" id="ARBA00031825"/>
    </source>
</evidence>
<evidence type="ECO:0000256" key="12">
    <source>
        <dbReference type="ARBA" id="ARBA00022695"/>
    </source>
</evidence>
<comment type="caution">
    <text evidence="25">The sequence shown here is derived from an EMBL/GenBank/DDBJ whole genome shotgun (WGS) entry which is preliminary data.</text>
</comment>
<evidence type="ECO:0000256" key="6">
    <source>
        <dbReference type="ARBA" id="ARBA00012487"/>
    </source>
</evidence>
<keyword evidence="15 24" id="KW-0472">Membrane</keyword>
<accession>A0A940IIH2</accession>
<comment type="catalytic activity">
    <reaction evidence="1">
        <text>a 1,2-diacyl-sn-glycero-3-phosphate + CTP + H(+) = a CDP-1,2-diacyl-sn-glycerol + diphosphate</text>
        <dbReference type="Rhea" id="RHEA:16229"/>
        <dbReference type="ChEBI" id="CHEBI:15378"/>
        <dbReference type="ChEBI" id="CHEBI:33019"/>
        <dbReference type="ChEBI" id="CHEBI:37563"/>
        <dbReference type="ChEBI" id="CHEBI:58332"/>
        <dbReference type="ChEBI" id="CHEBI:58608"/>
        <dbReference type="EC" id="2.7.7.41"/>
    </reaction>
</comment>
<dbReference type="EMBL" id="JADILV010000077">
    <property type="protein sequence ID" value="MBO8484537.1"/>
    <property type="molecule type" value="Genomic_DNA"/>
</dbReference>
<sequence>MNYKNLITRTLSGAGFVAVMLAGLLLDKYIFAVVMLFIMIVMMHEFFKMTMGDEYRFSRALAIFAGATLFALTFLYKGHIWNFPGRLVILAMIPIFIVMVNSLYVKDKTDFGKFANLYTAILYLAVPMTLMNFVAFTAGGKFSGHLLLCFFIIIWASDVGAYLFGMTLGQKFGKKLFPEISPKKSWIGFWGGFVMSVLVATALYYLGLFPQSYSLMNCIVLAVFMNISGVYGDLVESQWKRHYALKDSGNLIPGHGGMLDRFDSALFAVPVGVIYLMVHNILW</sequence>
<feature type="transmembrane region" description="Helical" evidence="24">
    <location>
        <begin position="142"/>
        <end position="165"/>
    </location>
</feature>
<feature type="transmembrane region" description="Helical" evidence="24">
    <location>
        <begin position="59"/>
        <end position="76"/>
    </location>
</feature>
<organism evidence="25 26">
    <name type="scientific">Candidatus Cryptobacteroides avicola</name>
    <dbReference type="NCBI Taxonomy" id="2840757"/>
    <lineage>
        <taxon>Bacteria</taxon>
        <taxon>Pseudomonadati</taxon>
        <taxon>Bacteroidota</taxon>
        <taxon>Bacteroidia</taxon>
        <taxon>Bacteroidales</taxon>
        <taxon>Candidatus Cryptobacteroides</taxon>
    </lineage>
</organism>
<keyword evidence="10" id="KW-0808">Transferase</keyword>
<keyword evidence="12 25" id="KW-0548">Nucleotidyltransferase</keyword>
<evidence type="ECO:0000256" key="1">
    <source>
        <dbReference type="ARBA" id="ARBA00001698"/>
    </source>
</evidence>
<dbReference type="EC" id="2.7.7.41" evidence="6"/>
<evidence type="ECO:0000256" key="3">
    <source>
        <dbReference type="ARBA" id="ARBA00005119"/>
    </source>
</evidence>
<dbReference type="PANTHER" id="PTHR46382">
    <property type="entry name" value="PHOSPHATIDATE CYTIDYLYLTRANSFERASE"/>
    <property type="match status" value="1"/>
</dbReference>
<evidence type="ECO:0000256" key="13">
    <source>
        <dbReference type="ARBA" id="ARBA00022989"/>
    </source>
</evidence>
<keyword evidence="16" id="KW-0594">Phospholipid biosynthesis</keyword>
<evidence type="ECO:0000256" key="10">
    <source>
        <dbReference type="ARBA" id="ARBA00022679"/>
    </source>
</evidence>
<dbReference type="GO" id="GO:0005886">
    <property type="term" value="C:plasma membrane"/>
    <property type="evidence" value="ECO:0007669"/>
    <property type="project" value="UniProtKB-SubCell"/>
</dbReference>
<evidence type="ECO:0000256" key="24">
    <source>
        <dbReference type="SAM" id="Phobius"/>
    </source>
</evidence>
<evidence type="ECO:0000256" key="22">
    <source>
        <dbReference type="ARBA" id="ARBA00032743"/>
    </source>
</evidence>
<evidence type="ECO:0000256" key="2">
    <source>
        <dbReference type="ARBA" id="ARBA00004651"/>
    </source>
</evidence>
<feature type="transmembrane region" description="Helical" evidence="24">
    <location>
        <begin position="117"/>
        <end position="136"/>
    </location>
</feature>
<evidence type="ECO:0000256" key="5">
    <source>
        <dbReference type="ARBA" id="ARBA00010185"/>
    </source>
</evidence>
<comment type="similarity">
    <text evidence="5">Belongs to the CDS family.</text>
</comment>
<evidence type="ECO:0000313" key="25">
    <source>
        <dbReference type="EMBL" id="MBO8484537.1"/>
    </source>
</evidence>
<feature type="transmembrane region" description="Helical" evidence="24">
    <location>
        <begin position="88"/>
        <end position="105"/>
    </location>
</feature>
<evidence type="ECO:0000256" key="14">
    <source>
        <dbReference type="ARBA" id="ARBA00023098"/>
    </source>
</evidence>
<feature type="transmembrane region" description="Helical" evidence="24">
    <location>
        <begin position="265"/>
        <end position="282"/>
    </location>
</feature>
<evidence type="ECO:0000256" key="20">
    <source>
        <dbReference type="ARBA" id="ARBA00032253"/>
    </source>
</evidence>
<evidence type="ECO:0000256" key="17">
    <source>
        <dbReference type="ARBA" id="ARBA00023264"/>
    </source>
</evidence>
<evidence type="ECO:0000256" key="8">
    <source>
        <dbReference type="ARBA" id="ARBA00022475"/>
    </source>
</evidence>
<protein>
    <recommendedName>
        <fullName evidence="7">Phosphatidate cytidylyltransferase</fullName>
        <ecNumber evidence="6">2.7.7.41</ecNumber>
    </recommendedName>
    <alternativeName>
        <fullName evidence="20">CDP-DAG synthase</fullName>
    </alternativeName>
    <alternativeName>
        <fullName evidence="22">CDP-DG synthase</fullName>
    </alternativeName>
    <alternativeName>
        <fullName evidence="18">CDP-diacylglycerol synthase</fullName>
    </alternativeName>
    <alternativeName>
        <fullName evidence="21">CDP-diglyceride pyrophosphorylase</fullName>
    </alternativeName>
    <alternativeName>
        <fullName evidence="23">CDP-diglyceride synthase</fullName>
    </alternativeName>
    <alternativeName>
        <fullName evidence="19">CTP:phosphatidate cytidylyltransferase</fullName>
    </alternativeName>
</protein>
<evidence type="ECO:0000256" key="16">
    <source>
        <dbReference type="ARBA" id="ARBA00023209"/>
    </source>
</evidence>
<dbReference type="PANTHER" id="PTHR46382:SF1">
    <property type="entry name" value="PHOSPHATIDATE CYTIDYLYLTRANSFERASE"/>
    <property type="match status" value="1"/>
</dbReference>
<dbReference type="GO" id="GO:0004605">
    <property type="term" value="F:phosphatidate cytidylyltransferase activity"/>
    <property type="evidence" value="ECO:0007669"/>
    <property type="project" value="UniProtKB-EC"/>
</dbReference>
<dbReference type="Proteomes" id="UP000725002">
    <property type="component" value="Unassembled WGS sequence"/>
</dbReference>
<keyword evidence="9" id="KW-0444">Lipid biosynthesis</keyword>
<feature type="transmembrane region" description="Helical" evidence="24">
    <location>
        <begin position="29"/>
        <end position="47"/>
    </location>
</feature>
<comment type="subcellular location">
    <subcellularLocation>
        <location evidence="2">Cell membrane</location>
        <topology evidence="2">Multi-pass membrane protein</topology>
    </subcellularLocation>
</comment>
<keyword evidence="8" id="KW-1003">Cell membrane</keyword>
<keyword evidence="17" id="KW-1208">Phospholipid metabolism</keyword>
<reference evidence="25" key="2">
    <citation type="journal article" date="2021" name="PeerJ">
        <title>Extensive microbial diversity within the chicken gut microbiome revealed by metagenomics and culture.</title>
        <authorList>
            <person name="Gilroy R."/>
            <person name="Ravi A."/>
            <person name="Getino M."/>
            <person name="Pursley I."/>
            <person name="Horton D.L."/>
            <person name="Alikhan N.F."/>
            <person name="Baker D."/>
            <person name="Gharbi K."/>
            <person name="Hall N."/>
            <person name="Watson M."/>
            <person name="Adriaenssens E.M."/>
            <person name="Foster-Nyarko E."/>
            <person name="Jarju S."/>
            <person name="Secka A."/>
            <person name="Antonio M."/>
            <person name="Oren A."/>
            <person name="Chaudhuri R.R."/>
            <person name="La Ragione R."/>
            <person name="Hildebrand F."/>
            <person name="Pallen M.J."/>
        </authorList>
    </citation>
    <scope>NUCLEOTIDE SEQUENCE</scope>
    <source>
        <strain evidence="25">G3-8215</strain>
    </source>
</reference>
<reference evidence="25" key="1">
    <citation type="submission" date="2020-10" db="EMBL/GenBank/DDBJ databases">
        <authorList>
            <person name="Gilroy R."/>
        </authorList>
    </citation>
    <scope>NUCLEOTIDE SEQUENCE</scope>
    <source>
        <strain evidence="25">G3-8215</strain>
    </source>
</reference>
<keyword evidence="13 24" id="KW-1133">Transmembrane helix</keyword>
<dbReference type="AlphaFoldDB" id="A0A940IIH2"/>
<comment type="pathway">
    <text evidence="3">Phospholipid metabolism; CDP-diacylglycerol biosynthesis; CDP-diacylglycerol from sn-glycerol 3-phosphate: step 3/3.</text>
</comment>
<keyword evidence="11 24" id="KW-0812">Transmembrane</keyword>
<comment type="pathway">
    <text evidence="4">Lipid metabolism.</text>
</comment>
<dbReference type="Pfam" id="PF01148">
    <property type="entry name" value="CTP_transf_1"/>
    <property type="match status" value="1"/>
</dbReference>